<dbReference type="Proteomes" id="UP001221142">
    <property type="component" value="Unassembled WGS sequence"/>
</dbReference>
<protein>
    <recommendedName>
        <fullName evidence="1">REM-1 domain-containing protein</fullName>
    </recommendedName>
</protein>
<evidence type="ECO:0000313" key="3">
    <source>
        <dbReference type="Proteomes" id="UP001221142"/>
    </source>
</evidence>
<dbReference type="Pfam" id="PF02185">
    <property type="entry name" value="HR1"/>
    <property type="match status" value="1"/>
</dbReference>
<dbReference type="GO" id="GO:0007165">
    <property type="term" value="P:signal transduction"/>
    <property type="evidence" value="ECO:0007669"/>
    <property type="project" value="InterPro"/>
</dbReference>
<dbReference type="SMART" id="SM00742">
    <property type="entry name" value="Hr1"/>
    <property type="match status" value="1"/>
</dbReference>
<dbReference type="EMBL" id="JARKIF010000013">
    <property type="protein sequence ID" value="KAJ7624732.1"/>
    <property type="molecule type" value="Genomic_DNA"/>
</dbReference>
<dbReference type="SUPFAM" id="SSF46585">
    <property type="entry name" value="HR1 repeat"/>
    <property type="match status" value="1"/>
</dbReference>
<name>A0AAD7BLL8_9AGAR</name>
<reference evidence="2" key="1">
    <citation type="submission" date="2023-03" db="EMBL/GenBank/DDBJ databases">
        <title>Massive genome expansion in bonnet fungi (Mycena s.s.) driven by repeated elements and novel gene families across ecological guilds.</title>
        <authorList>
            <consortium name="Lawrence Berkeley National Laboratory"/>
            <person name="Harder C.B."/>
            <person name="Miyauchi S."/>
            <person name="Viragh M."/>
            <person name="Kuo A."/>
            <person name="Thoen E."/>
            <person name="Andreopoulos B."/>
            <person name="Lu D."/>
            <person name="Skrede I."/>
            <person name="Drula E."/>
            <person name="Henrissat B."/>
            <person name="Morin E."/>
            <person name="Kohler A."/>
            <person name="Barry K."/>
            <person name="LaButti K."/>
            <person name="Morin E."/>
            <person name="Salamov A."/>
            <person name="Lipzen A."/>
            <person name="Mereny Z."/>
            <person name="Hegedus B."/>
            <person name="Baldrian P."/>
            <person name="Stursova M."/>
            <person name="Weitz H."/>
            <person name="Taylor A."/>
            <person name="Grigoriev I.V."/>
            <person name="Nagy L.G."/>
            <person name="Martin F."/>
            <person name="Kauserud H."/>
        </authorList>
    </citation>
    <scope>NUCLEOTIDE SEQUENCE</scope>
    <source>
        <strain evidence="2">9284</strain>
    </source>
</reference>
<organism evidence="2 3">
    <name type="scientific">Roridomyces roridus</name>
    <dbReference type="NCBI Taxonomy" id="1738132"/>
    <lineage>
        <taxon>Eukaryota</taxon>
        <taxon>Fungi</taxon>
        <taxon>Dikarya</taxon>
        <taxon>Basidiomycota</taxon>
        <taxon>Agaricomycotina</taxon>
        <taxon>Agaricomycetes</taxon>
        <taxon>Agaricomycetidae</taxon>
        <taxon>Agaricales</taxon>
        <taxon>Marasmiineae</taxon>
        <taxon>Mycenaceae</taxon>
        <taxon>Roridomyces</taxon>
    </lineage>
</organism>
<dbReference type="InterPro" id="IPR036274">
    <property type="entry name" value="HR1_rpt_sf"/>
</dbReference>
<dbReference type="AlphaFoldDB" id="A0AAD7BLL8"/>
<comment type="caution">
    <text evidence="2">The sequence shown here is derived from an EMBL/GenBank/DDBJ whole genome shotgun (WGS) entry which is preliminary data.</text>
</comment>
<proteinExistence type="predicted"/>
<evidence type="ECO:0000259" key="1">
    <source>
        <dbReference type="SMART" id="SM00742"/>
    </source>
</evidence>
<feature type="domain" description="REM-1" evidence="1">
    <location>
        <begin position="25"/>
        <end position="88"/>
    </location>
</feature>
<evidence type="ECO:0000313" key="2">
    <source>
        <dbReference type="EMBL" id="KAJ7624732.1"/>
    </source>
</evidence>
<dbReference type="InterPro" id="IPR011072">
    <property type="entry name" value="HR1_rho-bd"/>
</dbReference>
<sequence>MLRAHDTSDVDTQSFYHRQESDLDQKILEVSKHIGTERKILEASHSLRQSTTNPEVLSRNEARIKETERSLRYFEATLRELQARKAQESQSDG</sequence>
<accession>A0AAD7BLL8</accession>
<keyword evidence="3" id="KW-1185">Reference proteome</keyword>
<gene>
    <name evidence="2" type="ORF">FB45DRAFT_1030866</name>
</gene>